<evidence type="ECO:0000313" key="6">
    <source>
        <dbReference type="Proteomes" id="UP000800981"/>
    </source>
</evidence>
<dbReference type="PANTHER" id="PTHR43391">
    <property type="entry name" value="RETINOL DEHYDROGENASE-RELATED"/>
    <property type="match status" value="1"/>
</dbReference>
<comment type="similarity">
    <text evidence="1 4">Belongs to the short-chain dehydrogenases/reductases (SDR) family.</text>
</comment>
<dbReference type="InterPro" id="IPR002347">
    <property type="entry name" value="SDR_fam"/>
</dbReference>
<dbReference type="CDD" id="cd05233">
    <property type="entry name" value="SDR_c"/>
    <property type="match status" value="1"/>
</dbReference>
<name>A0ABX0GWT3_9ACTN</name>
<evidence type="ECO:0000256" key="2">
    <source>
        <dbReference type="ARBA" id="ARBA00022857"/>
    </source>
</evidence>
<organism evidence="5 6">
    <name type="scientific">Motilibacter deserti</name>
    <dbReference type="NCBI Taxonomy" id="2714956"/>
    <lineage>
        <taxon>Bacteria</taxon>
        <taxon>Bacillati</taxon>
        <taxon>Actinomycetota</taxon>
        <taxon>Actinomycetes</taxon>
        <taxon>Motilibacterales</taxon>
        <taxon>Motilibacteraceae</taxon>
        <taxon>Motilibacter</taxon>
    </lineage>
</organism>
<evidence type="ECO:0000313" key="5">
    <source>
        <dbReference type="EMBL" id="NHC15433.1"/>
    </source>
</evidence>
<dbReference type="Gene3D" id="3.40.50.720">
    <property type="entry name" value="NAD(P)-binding Rossmann-like Domain"/>
    <property type="match status" value="1"/>
</dbReference>
<evidence type="ECO:0000256" key="4">
    <source>
        <dbReference type="RuleBase" id="RU000363"/>
    </source>
</evidence>
<protein>
    <submittedName>
        <fullName evidence="5">SDR family oxidoreductase</fullName>
    </submittedName>
</protein>
<evidence type="ECO:0000256" key="1">
    <source>
        <dbReference type="ARBA" id="ARBA00006484"/>
    </source>
</evidence>
<accession>A0ABX0GWT3</accession>
<keyword evidence="6" id="KW-1185">Reference proteome</keyword>
<dbReference type="SUPFAM" id="SSF51735">
    <property type="entry name" value="NAD(P)-binding Rossmann-fold domains"/>
    <property type="match status" value="1"/>
</dbReference>
<reference evidence="5 6" key="1">
    <citation type="submission" date="2020-03" db="EMBL/GenBank/DDBJ databases">
        <title>Two novel Motilibacter sp.</title>
        <authorList>
            <person name="Liu S."/>
        </authorList>
    </citation>
    <scope>NUCLEOTIDE SEQUENCE [LARGE SCALE GENOMIC DNA]</scope>
    <source>
        <strain evidence="5 6">E257</strain>
    </source>
</reference>
<keyword evidence="3" id="KW-0560">Oxidoreductase</keyword>
<dbReference type="Pfam" id="PF00106">
    <property type="entry name" value="adh_short"/>
    <property type="match status" value="1"/>
</dbReference>
<proteinExistence type="inferred from homology"/>
<dbReference type="PRINTS" id="PR00080">
    <property type="entry name" value="SDRFAMILY"/>
</dbReference>
<dbReference type="InterPro" id="IPR036291">
    <property type="entry name" value="NAD(P)-bd_dom_sf"/>
</dbReference>
<gene>
    <name evidence="5" type="ORF">G9H71_16765</name>
</gene>
<keyword evidence="2" id="KW-0521">NADP</keyword>
<evidence type="ECO:0000256" key="3">
    <source>
        <dbReference type="ARBA" id="ARBA00023002"/>
    </source>
</evidence>
<sequence length="289" mass="30489">MTRGNQLARQIVTRWCRKATLGNFRRARGVLGPACPDCLPSKGSLVPIESADLTDRVVAVTGASAGIGTATARLLVEEGAKVVLGARRAERLEALVEELGQGNAVAVQTDVRKPEDLRRLVSTAVETFGGLDAMVANAGVGLYGGIEDGTDEELAEMLDANLAGTVWAVRAAVPELKRRGGGDLVLVASVAGLRGDANEAVYAATKFGQVGLAGALDRELHTSGIRVSAICPAGVETEFAIGRGRTEGDPSLADYLRPEDVAFQIVTAMKQPRRLRTTLWTIWPMAHHG</sequence>
<dbReference type="Proteomes" id="UP000800981">
    <property type="component" value="Unassembled WGS sequence"/>
</dbReference>
<dbReference type="EMBL" id="JAANNP010000030">
    <property type="protein sequence ID" value="NHC15433.1"/>
    <property type="molecule type" value="Genomic_DNA"/>
</dbReference>
<dbReference type="PANTHER" id="PTHR43391:SF14">
    <property type="entry name" value="DEHYDROGENASE_REDUCTASE SDR FAMILY PROTEIN 7-LIKE"/>
    <property type="match status" value="1"/>
</dbReference>
<comment type="caution">
    <text evidence="5">The sequence shown here is derived from an EMBL/GenBank/DDBJ whole genome shotgun (WGS) entry which is preliminary data.</text>
</comment>
<dbReference type="PRINTS" id="PR00081">
    <property type="entry name" value="GDHRDH"/>
</dbReference>